<feature type="active site" description="Proton acceptor" evidence="7">
    <location>
        <position position="73"/>
    </location>
</feature>
<dbReference type="GO" id="GO:0009073">
    <property type="term" value="P:aromatic amino acid family biosynthetic process"/>
    <property type="evidence" value="ECO:0007669"/>
    <property type="project" value="UniProtKB-KW"/>
</dbReference>
<proteinExistence type="inferred from homology"/>
<dbReference type="GO" id="GO:0019632">
    <property type="term" value="P:shikimate metabolic process"/>
    <property type="evidence" value="ECO:0007669"/>
    <property type="project" value="InterPro"/>
</dbReference>
<comment type="subunit">
    <text evidence="7">Homodimer.</text>
</comment>
<dbReference type="Proteomes" id="UP000466864">
    <property type="component" value="Unassembled WGS sequence"/>
</dbReference>
<dbReference type="SUPFAM" id="SSF51735">
    <property type="entry name" value="NAD(P)-binding Rossmann-fold domains"/>
    <property type="match status" value="1"/>
</dbReference>
<evidence type="ECO:0000256" key="1">
    <source>
        <dbReference type="ARBA" id="ARBA00004871"/>
    </source>
</evidence>
<evidence type="ECO:0000313" key="11">
    <source>
        <dbReference type="Proteomes" id="UP000466864"/>
    </source>
</evidence>
<feature type="domain" description="SDH C-terminal" evidence="9">
    <location>
        <begin position="258"/>
        <end position="284"/>
    </location>
</feature>
<feature type="binding site" evidence="7">
    <location>
        <position position="258"/>
    </location>
    <ligand>
        <name>NADP(+)</name>
        <dbReference type="ChEBI" id="CHEBI:58349"/>
    </ligand>
</feature>
<keyword evidence="5 7" id="KW-0560">Oxidoreductase</keyword>
<dbReference type="EC" id="1.1.1.25" evidence="2 7"/>
<dbReference type="Pfam" id="PF18317">
    <property type="entry name" value="SDH_C"/>
    <property type="match status" value="1"/>
</dbReference>
<keyword evidence="3 7" id="KW-0028">Amino-acid biosynthesis</keyword>
<dbReference type="GO" id="GO:0004764">
    <property type="term" value="F:shikimate 3-dehydrogenase (NADP+) activity"/>
    <property type="evidence" value="ECO:0007669"/>
    <property type="project" value="UniProtKB-UniRule"/>
</dbReference>
<feature type="binding site" evidence="7">
    <location>
        <position position="69"/>
    </location>
    <ligand>
        <name>shikimate</name>
        <dbReference type="ChEBI" id="CHEBI:36208"/>
    </ligand>
</feature>
<dbReference type="InterPro" id="IPR011342">
    <property type="entry name" value="Shikimate_DH"/>
</dbReference>
<dbReference type="CDD" id="cd01065">
    <property type="entry name" value="NAD_bind_Shikimate_DH"/>
    <property type="match status" value="1"/>
</dbReference>
<protein>
    <recommendedName>
        <fullName evidence="2 7">Shikimate dehydrogenase (NADP(+))</fullName>
        <shortName evidence="7">SDH</shortName>
        <ecNumber evidence="2 7">1.1.1.25</ecNumber>
    </recommendedName>
</protein>
<name>A0A7X2P922_9FIRM</name>
<comment type="caution">
    <text evidence="10">The sequence shown here is derived from an EMBL/GenBank/DDBJ whole genome shotgun (WGS) entry which is preliminary data.</text>
</comment>
<dbReference type="Pfam" id="PF08501">
    <property type="entry name" value="Shikimate_dh_N"/>
    <property type="match status" value="1"/>
</dbReference>
<dbReference type="InterPro" id="IPR046346">
    <property type="entry name" value="Aminoacid_DH-like_N_sf"/>
</dbReference>
<feature type="domain" description="Shikimate dehydrogenase substrate binding N-terminal" evidence="8">
    <location>
        <begin position="14"/>
        <end position="96"/>
    </location>
</feature>
<evidence type="ECO:0000256" key="3">
    <source>
        <dbReference type="ARBA" id="ARBA00022605"/>
    </source>
</evidence>
<dbReference type="EMBL" id="VUMV01000004">
    <property type="protein sequence ID" value="MST82026.1"/>
    <property type="molecule type" value="Genomic_DNA"/>
</dbReference>
<feature type="binding site" evidence="7">
    <location>
        <position position="94"/>
    </location>
    <ligand>
        <name>shikimate</name>
        <dbReference type="ChEBI" id="CHEBI:36208"/>
    </ligand>
</feature>
<dbReference type="InterPro" id="IPR022893">
    <property type="entry name" value="Shikimate_DH_fam"/>
</dbReference>
<comment type="pathway">
    <text evidence="1 7">Metabolic intermediate biosynthesis; chorismate biosynthesis; chorismate from D-erythrose 4-phosphate and phosphoenolpyruvate: step 4/7.</text>
</comment>
<feature type="binding site" evidence="7">
    <location>
        <position position="235"/>
    </location>
    <ligand>
        <name>NADP(+)</name>
        <dbReference type="ChEBI" id="CHEBI:58349"/>
    </ligand>
</feature>
<dbReference type="HAMAP" id="MF_00222">
    <property type="entry name" value="Shikimate_DH_AroE"/>
    <property type="match status" value="1"/>
</dbReference>
<dbReference type="NCBIfam" id="TIGR00507">
    <property type="entry name" value="aroE"/>
    <property type="match status" value="1"/>
</dbReference>
<dbReference type="SUPFAM" id="SSF53223">
    <property type="entry name" value="Aminoacid dehydrogenase-like, N-terminal domain"/>
    <property type="match status" value="1"/>
</dbReference>
<evidence type="ECO:0000313" key="10">
    <source>
        <dbReference type="EMBL" id="MST82026.1"/>
    </source>
</evidence>
<keyword evidence="11" id="KW-1185">Reference proteome</keyword>
<dbReference type="AlphaFoldDB" id="A0A7X2P922"/>
<evidence type="ECO:0000259" key="9">
    <source>
        <dbReference type="Pfam" id="PF18317"/>
    </source>
</evidence>
<comment type="catalytic activity">
    <reaction evidence="7">
        <text>shikimate + NADP(+) = 3-dehydroshikimate + NADPH + H(+)</text>
        <dbReference type="Rhea" id="RHEA:17737"/>
        <dbReference type="ChEBI" id="CHEBI:15378"/>
        <dbReference type="ChEBI" id="CHEBI:16630"/>
        <dbReference type="ChEBI" id="CHEBI:36208"/>
        <dbReference type="ChEBI" id="CHEBI:57783"/>
        <dbReference type="ChEBI" id="CHEBI:58349"/>
        <dbReference type="EC" id="1.1.1.25"/>
    </reaction>
</comment>
<dbReference type="PANTHER" id="PTHR21089">
    <property type="entry name" value="SHIKIMATE DEHYDROGENASE"/>
    <property type="match status" value="1"/>
</dbReference>
<evidence type="ECO:0000259" key="8">
    <source>
        <dbReference type="Pfam" id="PF08501"/>
    </source>
</evidence>
<evidence type="ECO:0000256" key="6">
    <source>
        <dbReference type="ARBA" id="ARBA00023141"/>
    </source>
</evidence>
<accession>A0A7X2P922</accession>
<dbReference type="InterPro" id="IPR013708">
    <property type="entry name" value="Shikimate_DH-bd_N"/>
</dbReference>
<dbReference type="InterPro" id="IPR041121">
    <property type="entry name" value="SDH_C"/>
</dbReference>
<dbReference type="RefSeq" id="WP_154457942.1">
    <property type="nucleotide sequence ID" value="NZ_VUMV01000004.1"/>
</dbReference>
<feature type="binding site" evidence="7">
    <location>
        <position position="265"/>
    </location>
    <ligand>
        <name>shikimate</name>
        <dbReference type="ChEBI" id="CHEBI:36208"/>
    </ligand>
</feature>
<feature type="binding site" evidence="7">
    <location>
        <begin position="22"/>
        <end position="24"/>
    </location>
    <ligand>
        <name>shikimate</name>
        <dbReference type="ChEBI" id="CHEBI:36208"/>
    </ligand>
</feature>
<evidence type="ECO:0000256" key="4">
    <source>
        <dbReference type="ARBA" id="ARBA00022857"/>
    </source>
</evidence>
<dbReference type="UniPathway" id="UPA00053">
    <property type="reaction ID" value="UER00087"/>
</dbReference>
<evidence type="ECO:0000256" key="2">
    <source>
        <dbReference type="ARBA" id="ARBA00012962"/>
    </source>
</evidence>
<evidence type="ECO:0000256" key="7">
    <source>
        <dbReference type="HAMAP-Rule" id="MF_00222"/>
    </source>
</evidence>
<evidence type="ECO:0000256" key="5">
    <source>
        <dbReference type="ARBA" id="ARBA00023002"/>
    </source>
</evidence>
<keyword evidence="4 7" id="KW-0521">NADP</keyword>
<keyword evidence="6 7" id="KW-0057">Aromatic amino acid biosynthesis</keyword>
<dbReference type="PANTHER" id="PTHR21089:SF1">
    <property type="entry name" value="BIFUNCTIONAL 3-DEHYDROQUINATE DEHYDRATASE_SHIKIMATE DEHYDROGENASE, CHLOROPLASTIC"/>
    <property type="match status" value="1"/>
</dbReference>
<organism evidence="10 11">
    <name type="scientific">Bilifractor porci</name>
    <dbReference type="NCBI Taxonomy" id="2606636"/>
    <lineage>
        <taxon>Bacteria</taxon>
        <taxon>Bacillati</taxon>
        <taxon>Bacillota</taxon>
        <taxon>Clostridia</taxon>
        <taxon>Lachnospirales</taxon>
        <taxon>Lachnospiraceae</taxon>
        <taxon>Bilifractor</taxon>
    </lineage>
</organism>
<dbReference type="GO" id="GO:0050661">
    <property type="term" value="F:NADP binding"/>
    <property type="evidence" value="ECO:0007669"/>
    <property type="project" value="InterPro"/>
</dbReference>
<comment type="caution">
    <text evidence="7">Lacks conserved residue(s) required for the propagation of feature annotation.</text>
</comment>
<dbReference type="InterPro" id="IPR036291">
    <property type="entry name" value="NAD(P)-bd_dom_sf"/>
</dbReference>
<dbReference type="Gene3D" id="3.40.50.720">
    <property type="entry name" value="NAD(P)-binding Rossmann-like Domain"/>
    <property type="match status" value="1"/>
</dbReference>
<feature type="binding site" evidence="7">
    <location>
        <begin position="133"/>
        <end position="137"/>
    </location>
    <ligand>
        <name>NADP(+)</name>
        <dbReference type="ChEBI" id="CHEBI:58349"/>
    </ligand>
</feature>
<comment type="function">
    <text evidence="7">Involved in the biosynthesis of the chorismate, which leads to the biosynthesis of aromatic amino acids. Catalyzes the reversible NADPH linked reduction of 3-dehydroshikimate (DHSA) to yield shikimate (SA).</text>
</comment>
<feature type="binding site" evidence="7">
    <location>
        <position position="109"/>
    </location>
    <ligand>
        <name>shikimate</name>
        <dbReference type="ChEBI" id="CHEBI:36208"/>
    </ligand>
</feature>
<dbReference type="GO" id="GO:0009423">
    <property type="term" value="P:chorismate biosynthetic process"/>
    <property type="evidence" value="ECO:0007669"/>
    <property type="project" value="UniProtKB-UniRule"/>
</dbReference>
<dbReference type="Gene3D" id="3.40.50.10860">
    <property type="entry name" value="Leucine Dehydrogenase, chain A, domain 1"/>
    <property type="match status" value="1"/>
</dbReference>
<gene>
    <name evidence="7 10" type="primary">aroE</name>
    <name evidence="10" type="ORF">FYJ60_06835</name>
</gene>
<dbReference type="GO" id="GO:0008652">
    <property type="term" value="P:amino acid biosynthetic process"/>
    <property type="evidence" value="ECO:0007669"/>
    <property type="project" value="UniProtKB-KW"/>
</dbReference>
<feature type="binding site" evidence="7">
    <location>
        <position position="237"/>
    </location>
    <ligand>
        <name>shikimate</name>
        <dbReference type="ChEBI" id="CHEBI:36208"/>
    </ligand>
</feature>
<reference evidence="10 11" key="1">
    <citation type="submission" date="2019-08" db="EMBL/GenBank/DDBJ databases">
        <title>In-depth cultivation of the pig gut microbiome towards novel bacterial diversity and tailored functional studies.</title>
        <authorList>
            <person name="Wylensek D."/>
            <person name="Hitch T.C.A."/>
            <person name="Clavel T."/>
        </authorList>
    </citation>
    <scope>NUCLEOTIDE SEQUENCE [LARGE SCALE GENOMIC DNA]</scope>
    <source>
        <strain evidence="10 11">Oil+RF-744-WCA-WT-13</strain>
    </source>
</reference>
<comment type="similarity">
    <text evidence="7">Belongs to the shikimate dehydrogenase family.</text>
</comment>
<sequence>MEVRITGKTRLTGLLGSPVSHSLSPAMHNRAFQYLGLDYVYLCFDVGEKDLRTAVEGLKICGIRGFNCTMPDKSRMLDLTDSCSRAAEMIGAVNTVLNEDGILTGYNTDGIGFMRAASENGFTPDGKAVTILGAGGAATAIAVQAALDGISRLTIAARPGSRFHDRTVSLLESISRNTGCRTELTDIRDKKELEQNLSSCDLLVQATPVGMHPSEGQTILDDFSSLKKGALVADLIYHPRQTAFLKLAEDSGFRTFNGLRMLLYQGAEAFRIWTGEDMPTDQVLPLLQ</sequence>